<name>A0A8H4R6B2_9AGAR</name>
<protein>
    <submittedName>
        <fullName evidence="11">Uncharacterized protein</fullName>
    </submittedName>
</protein>
<evidence type="ECO:0000313" key="12">
    <source>
        <dbReference type="Proteomes" id="UP000521872"/>
    </source>
</evidence>
<gene>
    <name evidence="11" type="ORF">D9613_002355</name>
</gene>
<keyword evidence="3" id="KW-0813">Transport</keyword>
<evidence type="ECO:0000256" key="10">
    <source>
        <dbReference type="SAM" id="Phobius"/>
    </source>
</evidence>
<feature type="compositionally biased region" description="Basic and acidic residues" evidence="9">
    <location>
        <begin position="19"/>
        <end position="39"/>
    </location>
</feature>
<evidence type="ECO:0000256" key="2">
    <source>
        <dbReference type="ARBA" id="ARBA00008807"/>
    </source>
</evidence>
<dbReference type="EMBL" id="JAACJL010000001">
    <property type="protein sequence ID" value="KAF4623079.1"/>
    <property type="molecule type" value="Genomic_DNA"/>
</dbReference>
<keyword evidence="8 10" id="KW-0472">Membrane</keyword>
<dbReference type="InterPro" id="IPR009003">
    <property type="entry name" value="Peptidase_S1_PA"/>
</dbReference>
<feature type="transmembrane region" description="Helical" evidence="10">
    <location>
        <begin position="582"/>
        <end position="601"/>
    </location>
</feature>
<dbReference type="InterPro" id="IPR004813">
    <property type="entry name" value="OPT"/>
</dbReference>
<reference evidence="11 12" key="1">
    <citation type="submission" date="2019-12" db="EMBL/GenBank/DDBJ databases">
        <authorList>
            <person name="Floudas D."/>
            <person name="Bentzer J."/>
            <person name="Ahren D."/>
            <person name="Johansson T."/>
            <person name="Persson P."/>
            <person name="Tunlid A."/>
        </authorList>
    </citation>
    <scope>NUCLEOTIDE SEQUENCE [LARGE SCALE GENOMIC DNA]</scope>
    <source>
        <strain evidence="11 12">CBS 102.39</strain>
    </source>
</reference>
<evidence type="ECO:0000256" key="4">
    <source>
        <dbReference type="ARBA" id="ARBA00022692"/>
    </source>
</evidence>
<feature type="transmembrane region" description="Helical" evidence="10">
    <location>
        <begin position="651"/>
        <end position="672"/>
    </location>
</feature>
<dbReference type="Pfam" id="PF03169">
    <property type="entry name" value="OPT"/>
    <property type="match status" value="1"/>
</dbReference>
<feature type="transmembrane region" description="Helical" evidence="10">
    <location>
        <begin position="98"/>
        <end position="118"/>
    </location>
</feature>
<feature type="transmembrane region" description="Helical" evidence="10">
    <location>
        <begin position="343"/>
        <end position="363"/>
    </location>
</feature>
<keyword evidence="12" id="KW-1185">Reference proteome</keyword>
<keyword evidence="4 10" id="KW-0812">Transmembrane</keyword>
<feature type="transmembrane region" description="Helical" evidence="10">
    <location>
        <begin position="729"/>
        <end position="751"/>
    </location>
</feature>
<feature type="transmembrane region" description="Helical" evidence="10">
    <location>
        <begin position="493"/>
        <end position="516"/>
    </location>
</feature>
<organism evidence="11 12">
    <name type="scientific">Agrocybe pediades</name>
    <dbReference type="NCBI Taxonomy" id="84607"/>
    <lineage>
        <taxon>Eukaryota</taxon>
        <taxon>Fungi</taxon>
        <taxon>Dikarya</taxon>
        <taxon>Basidiomycota</taxon>
        <taxon>Agaricomycotina</taxon>
        <taxon>Agaricomycetes</taxon>
        <taxon>Agaricomycetidae</taxon>
        <taxon>Agaricales</taxon>
        <taxon>Agaricineae</taxon>
        <taxon>Strophariaceae</taxon>
        <taxon>Agrocybe</taxon>
    </lineage>
</organism>
<dbReference type="SUPFAM" id="SSF50494">
    <property type="entry name" value="Trypsin-like serine proteases"/>
    <property type="match status" value="1"/>
</dbReference>
<dbReference type="Proteomes" id="UP000521872">
    <property type="component" value="Unassembled WGS sequence"/>
</dbReference>
<keyword evidence="6" id="KW-0653">Protein transport</keyword>
<evidence type="ECO:0000256" key="6">
    <source>
        <dbReference type="ARBA" id="ARBA00022927"/>
    </source>
</evidence>
<comment type="similarity">
    <text evidence="2">Belongs to the oligopeptide OPT transporter family.</text>
</comment>
<evidence type="ECO:0000256" key="3">
    <source>
        <dbReference type="ARBA" id="ARBA00022448"/>
    </source>
</evidence>
<feature type="compositionally biased region" description="Polar residues" evidence="9">
    <location>
        <begin position="799"/>
        <end position="823"/>
    </location>
</feature>
<feature type="region of interest" description="Disordered" evidence="9">
    <location>
        <begin position="793"/>
        <end position="823"/>
    </location>
</feature>
<feature type="region of interest" description="Disordered" evidence="9">
    <location>
        <begin position="1"/>
        <end position="46"/>
    </location>
</feature>
<feature type="transmembrane region" description="Helical" evidence="10">
    <location>
        <begin position="209"/>
        <end position="236"/>
    </location>
</feature>
<comment type="caution">
    <text evidence="11">The sequence shown here is derived from an EMBL/GenBank/DDBJ whole genome shotgun (WGS) entry which is preliminary data.</text>
</comment>
<feature type="transmembrane region" description="Helical" evidence="10">
    <location>
        <begin position="466"/>
        <end position="486"/>
    </location>
</feature>
<dbReference type="GO" id="GO:0035673">
    <property type="term" value="F:oligopeptide transmembrane transporter activity"/>
    <property type="evidence" value="ECO:0007669"/>
    <property type="project" value="InterPro"/>
</dbReference>
<evidence type="ECO:0000313" key="11">
    <source>
        <dbReference type="EMBL" id="KAF4623079.1"/>
    </source>
</evidence>
<evidence type="ECO:0000256" key="1">
    <source>
        <dbReference type="ARBA" id="ARBA00004141"/>
    </source>
</evidence>
<keyword evidence="5" id="KW-0571">Peptide transport</keyword>
<dbReference type="NCBIfam" id="TIGR00728">
    <property type="entry name" value="OPT_sfam"/>
    <property type="match status" value="1"/>
</dbReference>
<dbReference type="InterPro" id="IPR004648">
    <property type="entry name" value="Oligpept_transpt"/>
</dbReference>
<evidence type="ECO:0000256" key="8">
    <source>
        <dbReference type="ARBA" id="ARBA00023136"/>
    </source>
</evidence>
<accession>A0A8H4R6B2</accession>
<keyword evidence="7 10" id="KW-1133">Transmembrane helix</keyword>
<comment type="subcellular location">
    <subcellularLocation>
        <location evidence="1">Membrane</location>
        <topology evidence="1">Multi-pass membrane protein</topology>
    </subcellularLocation>
</comment>
<dbReference type="PANTHER" id="PTHR22601">
    <property type="entry name" value="ISP4 LIKE PROTEIN"/>
    <property type="match status" value="1"/>
</dbReference>
<feature type="transmembrane region" description="Helical" evidence="10">
    <location>
        <begin position="417"/>
        <end position="435"/>
    </location>
</feature>
<feature type="transmembrane region" description="Helical" evidence="10">
    <location>
        <begin position="692"/>
        <end position="717"/>
    </location>
</feature>
<sequence>MLSQPASTMAAVPSLPELPARERKDSFADEKGSFDKEKGTNGSVDVATSLPGDVYDDVRAIDLGEDGKERPIETDIDVATRLISLDDDPTQPVFTFRLWFLGLGLSCFGAVLGQIFYFRPQTVYVSPLFLQIIAYILGLVLEEIIPGPNNVRPQLQTRDNAFWRFMNPGPFNIKEHVAITIFSTTAAESALAISIFAADELYYNIQPNVGVGIFTLIGVMRAFLVYPTYIVFPNLLPTVQLFDALHRGKKIFLQKKRVQFFWSIFVAIFVWEWFPEFIAPTLTGISIFCLAKRDSPWFTRIFGGAAGNEGLGMFSLCLDWNYVGSGGGSMGALFTPLSTQLSLYFGTMICIIAFCACYAANIWSGQNFPFLSQSLFYENGSIFDQLAILDENFRLDPAKLEQVGLPWFASSQVLTKIGANLAIGATIMHVILWYGKDIIEVIRKYRAGENYDPHLAKMKVYPEVPMWWYIAVFVASFAMAMATIYTGHSHLPWWGLIVSLIIAAVFLPFVVTVYAITGFVPNIQNLVQVLSSRSQILGASMIPGSPQTNMYFTLYGFNTVDQARGLIRDLKMGQYTKLPPRVTFVVQCTGAVIGGILNYIIMKVIISTHREILLDVQGSNIWSGQQVQSFNSDAVSWGALGNLLYAPDGRYGIVPFSILIGLAVPIPFWILHRYCPKLGANHVVTPILCWTLGYLSVGINSSVFTTFCLAVFSQYYLRKYRPRWFRKYNFLLSAALDGGTQVMVFVFTFAVGGGSGTVTNMPNWALNPTGNPDYCQLSAEFVTSCARERAQGTAIPPTDSYSSETSDSVAGHGSSASPDSSQYTVSEREAMFYYSGISPDPPKLLFRTGATRTPWFEPTGPEAYRRLKQARGVFGHTLNKVWDNDIGPKVRDLLCAHNVAWTSIDVVRFVADGGGGKQISGPVVIWVGVSPNSLKGKDAFTSSKDILNLLAINNITDVEVEYRESIYTPLIGPEILPYVFDWNHTASVRGPLTTSLGLQIAACDQQDAEGTMGLYLAEDAKNDKILGLTCRHILFKGGENANDDYVFTGKDDPPKHVQLLGTRAFTELLDTIKNCISGHGTSKLLYEKAWIPEFKEEAKDGNKEATHRLQRAVTQLDEVSRAIASLEAFYAKVKSEWGPPEMRIIGHIRFSPAITYNVGPGGFTEDWCVFELDKSKFKTQFRGNFIDLGTKMWSSDFTKKMCPRNDGQPTFEYPYDRLLPLHGIIPEDDMHKPNTQDHDNKPGFFVIKSGNATGVTIGRATGPFSFVRSDLSGQGSKAWAIYNYGDNEYASFSAPGDSGSVIVDGLGRLGGLLTGGAGESGTDVTYATPMWWLWPRIKSHFPNAHLDPTSMN</sequence>
<proteinExistence type="inferred from homology"/>
<evidence type="ECO:0000256" key="7">
    <source>
        <dbReference type="ARBA" id="ARBA00022989"/>
    </source>
</evidence>
<dbReference type="GO" id="GO:0015031">
    <property type="term" value="P:protein transport"/>
    <property type="evidence" value="ECO:0007669"/>
    <property type="project" value="UniProtKB-KW"/>
</dbReference>
<evidence type="ECO:0000256" key="9">
    <source>
        <dbReference type="SAM" id="MobiDB-lite"/>
    </source>
</evidence>
<feature type="transmembrane region" description="Helical" evidence="10">
    <location>
        <begin position="176"/>
        <end position="197"/>
    </location>
</feature>
<feature type="transmembrane region" description="Helical" evidence="10">
    <location>
        <begin position="124"/>
        <end position="145"/>
    </location>
</feature>
<evidence type="ECO:0000256" key="5">
    <source>
        <dbReference type="ARBA" id="ARBA00022856"/>
    </source>
</evidence>
<dbReference type="GO" id="GO:0016020">
    <property type="term" value="C:membrane"/>
    <property type="evidence" value="ECO:0007669"/>
    <property type="project" value="UniProtKB-SubCell"/>
</dbReference>